<dbReference type="Proteomes" id="UP001500893">
    <property type="component" value="Unassembled WGS sequence"/>
</dbReference>
<sequence length="132" mass="13391">MHRPPTGARCVLSPWFDPFDGSLCEVRTLLPREAKGCLRGAIVAHEWRQGESFAGCGDIKGGATPMTAPAGRVGDAGMARGPSLAPGPAIAVAVMPVRVLLAVLPQVIAVGVGVARNPSLTGLASGAMVAPE</sequence>
<reference evidence="1 2" key="1">
    <citation type="journal article" date="2019" name="Int. J. Syst. Evol. Microbiol.">
        <title>The Global Catalogue of Microorganisms (GCM) 10K type strain sequencing project: providing services to taxonomists for standard genome sequencing and annotation.</title>
        <authorList>
            <consortium name="The Broad Institute Genomics Platform"/>
            <consortium name="The Broad Institute Genome Sequencing Center for Infectious Disease"/>
            <person name="Wu L."/>
            <person name="Ma J."/>
        </authorList>
    </citation>
    <scope>NUCLEOTIDE SEQUENCE [LARGE SCALE GENOMIC DNA]</scope>
    <source>
        <strain evidence="1 2">JCM 11574</strain>
    </source>
</reference>
<name>A0ABN3V344_9ACTN</name>
<protein>
    <submittedName>
        <fullName evidence="1">Uncharacterized protein</fullName>
    </submittedName>
</protein>
<organism evidence="1 2">
    <name type="scientific">Streptomyces rameus</name>
    <dbReference type="NCBI Taxonomy" id="68261"/>
    <lineage>
        <taxon>Bacteria</taxon>
        <taxon>Bacillati</taxon>
        <taxon>Actinomycetota</taxon>
        <taxon>Actinomycetes</taxon>
        <taxon>Kitasatosporales</taxon>
        <taxon>Streptomycetaceae</taxon>
        <taxon>Streptomyces</taxon>
    </lineage>
</organism>
<keyword evidence="2" id="KW-1185">Reference proteome</keyword>
<evidence type="ECO:0000313" key="2">
    <source>
        <dbReference type="Proteomes" id="UP001500893"/>
    </source>
</evidence>
<dbReference type="EMBL" id="BAAAVM010000121">
    <property type="protein sequence ID" value="GAA2775952.1"/>
    <property type="molecule type" value="Genomic_DNA"/>
</dbReference>
<accession>A0ABN3V344</accession>
<gene>
    <name evidence="1" type="ORF">GCM10010521_63230</name>
</gene>
<evidence type="ECO:0000313" key="1">
    <source>
        <dbReference type="EMBL" id="GAA2775952.1"/>
    </source>
</evidence>
<comment type="caution">
    <text evidence="1">The sequence shown here is derived from an EMBL/GenBank/DDBJ whole genome shotgun (WGS) entry which is preliminary data.</text>
</comment>
<proteinExistence type="predicted"/>